<reference evidence="1 2" key="2">
    <citation type="journal article" date="2021" name="Genomics">
        <title>High-quality reference genome for Clonorchis sinensis.</title>
        <authorList>
            <person name="Young N.D."/>
            <person name="Stroehlein A.J."/>
            <person name="Kinkar L."/>
            <person name="Wang T."/>
            <person name="Sohn W.M."/>
            <person name="Chang B.C.H."/>
            <person name="Kaur P."/>
            <person name="Weisz D."/>
            <person name="Dudchenko O."/>
            <person name="Aiden E.L."/>
            <person name="Korhonen P.K."/>
            <person name="Gasser R.B."/>
        </authorList>
    </citation>
    <scope>NUCLEOTIDE SEQUENCE [LARGE SCALE GENOMIC DNA]</scope>
    <source>
        <strain evidence="1">Cs-k2</strain>
    </source>
</reference>
<keyword evidence="2" id="KW-1185">Reference proteome</keyword>
<evidence type="ECO:0000313" key="2">
    <source>
        <dbReference type="Proteomes" id="UP000286415"/>
    </source>
</evidence>
<evidence type="ECO:0000313" key="1">
    <source>
        <dbReference type="EMBL" id="KAG5445222.1"/>
    </source>
</evidence>
<dbReference type="AlphaFoldDB" id="A0A419PGR9"/>
<sequence length="188" mass="20704">MIFRNQFRVGRNRPSGKSANLLTGRSVVRTRLPLSRLGQPGSIPAFVQPSGGMAVRHRKGKEIELALIADLTPILGQCDHEAIRTKSSVARCLSVQSANLLIGRSMVRTRPPHLDYFCLDLSNSAASQSSCFLRVAWQLGSGRVLQQNDYIIIITIIIIIIIVIIISLLLACRGGALESMQSSFFDFR</sequence>
<dbReference type="InParanoid" id="A0A419PGR9"/>
<name>A0A419PGR9_CLOSI</name>
<reference evidence="1 2" key="1">
    <citation type="journal article" date="2018" name="Biotechnol. Adv.">
        <title>Improved genomic resources and new bioinformatic workflow for the carcinogenic parasite Clonorchis sinensis: Biotechnological implications.</title>
        <authorList>
            <person name="Wang D."/>
            <person name="Korhonen P.K."/>
            <person name="Gasser R.B."/>
            <person name="Young N.D."/>
        </authorList>
    </citation>
    <scope>NUCLEOTIDE SEQUENCE [LARGE SCALE GENOMIC DNA]</scope>
    <source>
        <strain evidence="1">Cs-k2</strain>
    </source>
</reference>
<accession>A0A419PGR9</accession>
<dbReference type="Proteomes" id="UP000286415">
    <property type="component" value="Unassembled WGS sequence"/>
</dbReference>
<proteinExistence type="predicted"/>
<dbReference type="EMBL" id="NIRI02000056">
    <property type="protein sequence ID" value="KAG5445222.1"/>
    <property type="molecule type" value="Genomic_DNA"/>
</dbReference>
<protein>
    <submittedName>
        <fullName evidence="1">Uncharacterized protein</fullName>
    </submittedName>
</protein>
<gene>
    <name evidence="1" type="ORF">CSKR_103397</name>
</gene>
<organism evidence="1 2">
    <name type="scientific">Clonorchis sinensis</name>
    <name type="common">Chinese liver fluke</name>
    <dbReference type="NCBI Taxonomy" id="79923"/>
    <lineage>
        <taxon>Eukaryota</taxon>
        <taxon>Metazoa</taxon>
        <taxon>Spiralia</taxon>
        <taxon>Lophotrochozoa</taxon>
        <taxon>Platyhelminthes</taxon>
        <taxon>Trematoda</taxon>
        <taxon>Digenea</taxon>
        <taxon>Opisthorchiida</taxon>
        <taxon>Opisthorchiata</taxon>
        <taxon>Opisthorchiidae</taxon>
        <taxon>Clonorchis</taxon>
    </lineage>
</organism>
<comment type="caution">
    <text evidence="1">The sequence shown here is derived from an EMBL/GenBank/DDBJ whole genome shotgun (WGS) entry which is preliminary data.</text>
</comment>